<dbReference type="Gene3D" id="3.40.50.300">
    <property type="entry name" value="P-loop containing nucleotide triphosphate hydrolases"/>
    <property type="match status" value="1"/>
</dbReference>
<dbReference type="SMART" id="SM00382">
    <property type="entry name" value="AAA"/>
    <property type="match status" value="1"/>
</dbReference>
<feature type="domain" description="HTH luxR-type" evidence="4">
    <location>
        <begin position="514"/>
        <end position="579"/>
    </location>
</feature>
<name>A0A402AXX1_9CHLR</name>
<dbReference type="PANTHER" id="PTHR44688:SF16">
    <property type="entry name" value="DNA-BINDING TRANSCRIPTIONAL ACTIVATOR DEVR_DOSR"/>
    <property type="match status" value="1"/>
</dbReference>
<comment type="caution">
    <text evidence="5">The sequence shown here is derived from an EMBL/GenBank/DDBJ whole genome shotgun (WGS) entry which is preliminary data.</text>
</comment>
<dbReference type="AlphaFoldDB" id="A0A402AXX1"/>
<dbReference type="CDD" id="cd06170">
    <property type="entry name" value="LuxR_C_like"/>
    <property type="match status" value="1"/>
</dbReference>
<dbReference type="Proteomes" id="UP000287188">
    <property type="component" value="Unassembled WGS sequence"/>
</dbReference>
<accession>A0A402AXX1</accession>
<keyword evidence="1" id="KW-0805">Transcription regulation</keyword>
<reference evidence="6" key="1">
    <citation type="submission" date="2018-12" db="EMBL/GenBank/DDBJ databases">
        <title>Tengunoibacter tsumagoiensis gen. nov., sp. nov., Dictyobacter kobayashii sp. nov., D. alpinus sp. nov., and D. joshuensis sp. nov. and description of Dictyobacteraceae fam. nov. within the order Ktedonobacterales isolated from Tengu-no-mugimeshi.</title>
        <authorList>
            <person name="Wang C.M."/>
            <person name="Zheng Y."/>
            <person name="Sakai Y."/>
            <person name="Toyoda A."/>
            <person name="Minakuchi Y."/>
            <person name="Abe K."/>
            <person name="Yokota A."/>
            <person name="Yabe S."/>
        </authorList>
    </citation>
    <scope>NUCLEOTIDE SEQUENCE [LARGE SCALE GENOMIC DNA]</scope>
    <source>
        <strain evidence="6">Uno11</strain>
    </source>
</reference>
<protein>
    <recommendedName>
        <fullName evidence="4">HTH luxR-type domain-containing protein</fullName>
    </recommendedName>
</protein>
<dbReference type="EMBL" id="BIFS01000002">
    <property type="protein sequence ID" value="GCE23981.1"/>
    <property type="molecule type" value="Genomic_DNA"/>
</dbReference>
<sequence length="581" mass="65893">MVSEQHTSFAFKHHSGSFTARHERQRNGWYWYAYRKRDGHMHKTYLGRPAEMSMARLTQAATTLSARAEQAAASQYRKPGSQPQSSHVILNEKFTLPTATIEPIERPQLFKYLTSGVRGKLVLITAPAGWGKTTLLSDWCGKLQIPGWSSAWISLDSHDNDPRTFWSHILTALNIQHQGIADQALALLRNVEDHTIHTVLKTFLNACQQLTGDIILLLDNYQAIQDSTIQQTFSFFLDHLPARLHVVIASRTSPPLPLARLRVQGALTEIRSQQLRFSLEETDAFFKRTQDIVLDANECAALTARTEGWVAGLQLASLSMQDKQHVDIYLNHNRYIRDYLVEEVFQQQTPELQQFLLQTSIINRLNSALCDEIRQASDSQSLLEQLERANLCLSVSEQPGHWYSYPQLLQETLQHLLQHTYPHQLQQLHQRASQWHEQQGQLETAIYHATQAEDAQTTHRLLVLQTAEQVAVGRQQLGHTFQQVKMNMHAISAVKQEPVRLSIPTPTPPEEQPTKELLEPLTRREQEVLQLLVSGASNREIAQSLVISEGTVKKHVFNICSKLGVQSRGQAMAKSIALALL</sequence>
<dbReference type="Gene3D" id="1.10.10.10">
    <property type="entry name" value="Winged helix-like DNA-binding domain superfamily/Winged helix DNA-binding domain"/>
    <property type="match status" value="1"/>
</dbReference>
<dbReference type="Pfam" id="PF25873">
    <property type="entry name" value="WHD_MalT"/>
    <property type="match status" value="1"/>
</dbReference>
<evidence type="ECO:0000259" key="4">
    <source>
        <dbReference type="PROSITE" id="PS50043"/>
    </source>
</evidence>
<dbReference type="RefSeq" id="WP_126557290.1">
    <property type="nucleotide sequence ID" value="NZ_BIFS01000002.1"/>
</dbReference>
<dbReference type="GO" id="GO:0003677">
    <property type="term" value="F:DNA binding"/>
    <property type="evidence" value="ECO:0007669"/>
    <property type="project" value="UniProtKB-KW"/>
</dbReference>
<dbReference type="PANTHER" id="PTHR44688">
    <property type="entry name" value="DNA-BINDING TRANSCRIPTIONAL ACTIVATOR DEVR_DOSR"/>
    <property type="match status" value="1"/>
</dbReference>
<gene>
    <name evidence="5" type="ORF">KDK_77810</name>
</gene>
<organism evidence="5 6">
    <name type="scientific">Dictyobacter kobayashii</name>
    <dbReference type="NCBI Taxonomy" id="2014872"/>
    <lineage>
        <taxon>Bacteria</taxon>
        <taxon>Bacillati</taxon>
        <taxon>Chloroflexota</taxon>
        <taxon>Ktedonobacteria</taxon>
        <taxon>Ktedonobacterales</taxon>
        <taxon>Dictyobacteraceae</taxon>
        <taxon>Dictyobacter</taxon>
    </lineage>
</organism>
<dbReference type="GO" id="GO:0006355">
    <property type="term" value="P:regulation of DNA-templated transcription"/>
    <property type="evidence" value="ECO:0007669"/>
    <property type="project" value="InterPro"/>
</dbReference>
<dbReference type="SUPFAM" id="SSF52540">
    <property type="entry name" value="P-loop containing nucleoside triphosphate hydrolases"/>
    <property type="match status" value="1"/>
</dbReference>
<dbReference type="PROSITE" id="PS50043">
    <property type="entry name" value="HTH_LUXR_2"/>
    <property type="match status" value="1"/>
</dbReference>
<keyword evidence="6" id="KW-1185">Reference proteome</keyword>
<dbReference type="InterPro" id="IPR016032">
    <property type="entry name" value="Sig_transdc_resp-reg_C-effctor"/>
</dbReference>
<dbReference type="SUPFAM" id="SSF46894">
    <property type="entry name" value="C-terminal effector domain of the bipartite response regulators"/>
    <property type="match status" value="1"/>
</dbReference>
<dbReference type="InterPro" id="IPR036388">
    <property type="entry name" value="WH-like_DNA-bd_sf"/>
</dbReference>
<dbReference type="PROSITE" id="PS00622">
    <property type="entry name" value="HTH_LUXR_1"/>
    <property type="match status" value="1"/>
</dbReference>
<dbReference type="SMART" id="SM00421">
    <property type="entry name" value="HTH_LUXR"/>
    <property type="match status" value="1"/>
</dbReference>
<dbReference type="InterPro" id="IPR000792">
    <property type="entry name" value="Tscrpt_reg_LuxR_C"/>
</dbReference>
<proteinExistence type="predicted"/>
<evidence type="ECO:0000256" key="1">
    <source>
        <dbReference type="ARBA" id="ARBA00023015"/>
    </source>
</evidence>
<evidence type="ECO:0000256" key="2">
    <source>
        <dbReference type="ARBA" id="ARBA00023125"/>
    </source>
</evidence>
<dbReference type="InterPro" id="IPR003593">
    <property type="entry name" value="AAA+_ATPase"/>
</dbReference>
<evidence type="ECO:0000313" key="6">
    <source>
        <dbReference type="Proteomes" id="UP000287188"/>
    </source>
</evidence>
<dbReference type="Pfam" id="PF00196">
    <property type="entry name" value="GerE"/>
    <property type="match status" value="1"/>
</dbReference>
<dbReference type="InterPro" id="IPR059106">
    <property type="entry name" value="WHD_MalT"/>
</dbReference>
<keyword evidence="3" id="KW-0804">Transcription</keyword>
<keyword evidence="2" id="KW-0238">DNA-binding</keyword>
<dbReference type="OrthoDB" id="1123107at2"/>
<evidence type="ECO:0000313" key="5">
    <source>
        <dbReference type="EMBL" id="GCE23981.1"/>
    </source>
</evidence>
<evidence type="ECO:0000256" key="3">
    <source>
        <dbReference type="ARBA" id="ARBA00023163"/>
    </source>
</evidence>
<dbReference type="InterPro" id="IPR027417">
    <property type="entry name" value="P-loop_NTPase"/>
</dbReference>
<dbReference type="PRINTS" id="PR00038">
    <property type="entry name" value="HTHLUXR"/>
</dbReference>